<gene>
    <name evidence="10" type="primary">brnQ</name>
    <name evidence="10" type="ORF">KDV35_13595</name>
</gene>
<dbReference type="GO" id="GO:0005886">
    <property type="term" value="C:plasma membrane"/>
    <property type="evidence" value="ECO:0007669"/>
    <property type="project" value="UniProtKB-SubCell"/>
</dbReference>
<feature type="transmembrane region" description="Helical" evidence="9">
    <location>
        <begin position="276"/>
        <end position="301"/>
    </location>
</feature>
<comment type="subcellular location">
    <subcellularLocation>
        <location evidence="9">Cell inner membrane</location>
        <topology evidence="9">Multi-pass membrane protein</topology>
    </subcellularLocation>
    <subcellularLocation>
        <location evidence="1">Cell membrane</location>
        <topology evidence="1">Multi-pass membrane protein</topology>
    </subcellularLocation>
</comment>
<feature type="transmembrane region" description="Helical" evidence="9">
    <location>
        <begin position="224"/>
        <end position="247"/>
    </location>
</feature>
<protein>
    <recommendedName>
        <fullName evidence="9">Branched-chain amino acid transport system carrier protein</fullName>
    </recommendedName>
</protein>
<dbReference type="NCBIfam" id="TIGR00796">
    <property type="entry name" value="livcs"/>
    <property type="match status" value="1"/>
</dbReference>
<feature type="transmembrane region" description="Helical" evidence="9">
    <location>
        <begin position="148"/>
        <end position="166"/>
    </location>
</feature>
<dbReference type="RefSeq" id="WP_250000407.1">
    <property type="nucleotide sequence ID" value="NZ_CP095443.1"/>
</dbReference>
<evidence type="ECO:0000256" key="7">
    <source>
        <dbReference type="ARBA" id="ARBA00022989"/>
    </source>
</evidence>
<feature type="transmembrane region" description="Helical" evidence="9">
    <location>
        <begin position="38"/>
        <end position="64"/>
    </location>
</feature>
<dbReference type="AlphaFoldDB" id="A0ABD5L6Z0"/>
<dbReference type="GO" id="GO:0015658">
    <property type="term" value="F:branched-chain amino acid transmembrane transporter activity"/>
    <property type="evidence" value="ECO:0007669"/>
    <property type="project" value="UniProtKB-UniRule"/>
</dbReference>
<evidence type="ECO:0000256" key="9">
    <source>
        <dbReference type="RuleBase" id="RU362122"/>
    </source>
</evidence>
<feature type="transmembrane region" description="Helical" evidence="9">
    <location>
        <begin position="118"/>
        <end position="136"/>
    </location>
</feature>
<reference evidence="10 11" key="1">
    <citation type="submission" date="2021-04" db="EMBL/GenBank/DDBJ databases">
        <title>Determining the burden of carbapenem-resistant Enterobacterales from a tertiary public heath setting in Bangladesh: a clinical, epidemiological, and molecular study.</title>
        <authorList>
            <person name="Farzana R."/>
            <person name="Walsh T.R."/>
        </authorList>
    </citation>
    <scope>NUCLEOTIDE SEQUENCE [LARGE SCALE GENOMIC DNA]</scope>
    <source>
        <strain evidence="11">dmpro_s316</strain>
    </source>
</reference>
<keyword evidence="8 9" id="KW-0472">Membrane</keyword>
<dbReference type="PANTHER" id="PTHR30588">
    <property type="entry name" value="BRANCHED-CHAIN AMINO ACID TRANSPORT SYSTEM 2 CARRIER PROTEIN"/>
    <property type="match status" value="1"/>
</dbReference>
<feature type="transmembrane region" description="Helical" evidence="9">
    <location>
        <begin position="410"/>
        <end position="428"/>
    </location>
</feature>
<keyword evidence="6 9" id="KW-0029">Amino-acid transport</keyword>
<name>A0ABD5L6Z0_PROST</name>
<dbReference type="InterPro" id="IPR004685">
    <property type="entry name" value="Brnchd-chn_aa_trnsp_Livcs"/>
</dbReference>
<feature type="transmembrane region" description="Helical" evidence="9">
    <location>
        <begin position="368"/>
        <end position="390"/>
    </location>
</feature>
<keyword evidence="7 9" id="KW-1133">Transmembrane helix</keyword>
<feature type="transmembrane region" description="Helical" evidence="9">
    <location>
        <begin position="313"/>
        <end position="332"/>
    </location>
</feature>
<comment type="caution">
    <text evidence="10">The sequence shown here is derived from an EMBL/GenBank/DDBJ whole genome shotgun (WGS) entry which is preliminary data.</text>
</comment>
<evidence type="ECO:0000256" key="1">
    <source>
        <dbReference type="ARBA" id="ARBA00004651"/>
    </source>
</evidence>
<comment type="similarity">
    <text evidence="2 9">Belongs to the branched chain amino acid transporter family.</text>
</comment>
<evidence type="ECO:0000256" key="4">
    <source>
        <dbReference type="ARBA" id="ARBA00022475"/>
    </source>
</evidence>
<evidence type="ECO:0000256" key="5">
    <source>
        <dbReference type="ARBA" id="ARBA00022692"/>
    </source>
</evidence>
<evidence type="ECO:0000313" key="11">
    <source>
        <dbReference type="Proteomes" id="UP001495779"/>
    </source>
</evidence>
<evidence type="ECO:0000256" key="3">
    <source>
        <dbReference type="ARBA" id="ARBA00022448"/>
    </source>
</evidence>
<dbReference type="EMBL" id="JAGSRH010000020">
    <property type="protein sequence ID" value="MER5077886.1"/>
    <property type="molecule type" value="Genomic_DNA"/>
</dbReference>
<evidence type="ECO:0000256" key="8">
    <source>
        <dbReference type="ARBA" id="ARBA00023136"/>
    </source>
</evidence>
<dbReference type="PANTHER" id="PTHR30588:SF0">
    <property type="entry name" value="BRANCHED-CHAIN AMINO ACID PERMEASE BRNQ"/>
    <property type="match status" value="1"/>
</dbReference>
<dbReference type="GO" id="GO:0006865">
    <property type="term" value="P:amino acid transport"/>
    <property type="evidence" value="ECO:0007669"/>
    <property type="project" value="UniProtKB-KW"/>
</dbReference>
<proteinExistence type="inferred from homology"/>
<comment type="function">
    <text evidence="9">Component of the transport system for branched-chain amino acids.</text>
</comment>
<accession>A0ABD5L6Z0</accession>
<organism evidence="10 11">
    <name type="scientific">Providencia stuartii</name>
    <dbReference type="NCBI Taxonomy" id="588"/>
    <lineage>
        <taxon>Bacteria</taxon>
        <taxon>Pseudomonadati</taxon>
        <taxon>Pseudomonadota</taxon>
        <taxon>Gammaproteobacteria</taxon>
        <taxon>Enterobacterales</taxon>
        <taxon>Morganellaceae</taxon>
        <taxon>Providencia</taxon>
    </lineage>
</organism>
<keyword evidence="4" id="KW-1003">Cell membrane</keyword>
<dbReference type="Pfam" id="PF05525">
    <property type="entry name" value="Branch_AA_trans"/>
    <property type="match status" value="1"/>
</dbReference>
<keyword evidence="3 9" id="KW-0813">Transport</keyword>
<sequence>MFSTKDMVILGMMVFALFLGAGNIIFPPMAGYQSGTDWLSTSLGFIITGVILPFMTLVTVAVKGRGERLSVDLPKWVAVIFWVALYLIVGSTFAMPRVTNTAFEMGFIPLGFVEKSTASHLTFALIFNVCSLFFMLKQGTMISAIGKFMTPALLVLLVVVGIAVVVEPLSPINAPVKQYADYAFFGGVIDGYQTMDVLSAMAFGGIVARALASKKITEPRQVAFITIKAGLISVSLLAALYICLFYLGATSEVVANTATNGGQIFSRYVDALFGSIGTWIMCGIVLLASMTTLVGVTSACADYFATFHHRLGYRFWVVFFTLLTTIVSTFGLDTLLRVTIPALLMIYPSSVTIVFLQFARRYMAAPRVSYGITIAVIVFMSLLDTLNNMALLSEGVKQFLVSHLPLFEQGMGWLIPGIIAFIISLFIGKMFSGKPAQLNDELA</sequence>
<evidence type="ECO:0000313" key="10">
    <source>
        <dbReference type="EMBL" id="MER5077886.1"/>
    </source>
</evidence>
<feature type="transmembrane region" description="Helical" evidence="9">
    <location>
        <begin position="338"/>
        <end position="356"/>
    </location>
</feature>
<feature type="transmembrane region" description="Helical" evidence="9">
    <location>
        <begin position="192"/>
        <end position="212"/>
    </location>
</feature>
<keyword evidence="5 9" id="KW-0812">Transmembrane</keyword>
<evidence type="ECO:0000256" key="2">
    <source>
        <dbReference type="ARBA" id="ARBA00008540"/>
    </source>
</evidence>
<feature type="transmembrane region" description="Helical" evidence="9">
    <location>
        <begin position="76"/>
        <end position="98"/>
    </location>
</feature>
<evidence type="ECO:0000256" key="6">
    <source>
        <dbReference type="ARBA" id="ARBA00022970"/>
    </source>
</evidence>
<feature type="transmembrane region" description="Helical" evidence="9">
    <location>
        <begin position="7"/>
        <end position="26"/>
    </location>
</feature>
<dbReference type="Proteomes" id="UP001495779">
    <property type="component" value="Unassembled WGS sequence"/>
</dbReference>